<evidence type="ECO:0000313" key="1">
    <source>
        <dbReference type="EMBL" id="SEQ53019.1"/>
    </source>
</evidence>
<proteinExistence type="predicted"/>
<reference evidence="1 2" key="1">
    <citation type="submission" date="2016-10" db="EMBL/GenBank/DDBJ databases">
        <authorList>
            <person name="de Groot N.N."/>
        </authorList>
    </citation>
    <scope>NUCLEOTIDE SEQUENCE [LARGE SCALE GENOMIC DNA]</scope>
    <source>
        <strain evidence="1 2">B25</strain>
    </source>
</reference>
<protein>
    <recommendedName>
        <fullName evidence="3">Lipoprotein</fullName>
    </recommendedName>
</protein>
<dbReference type="AlphaFoldDB" id="A0A1H9GSP9"/>
<sequence>MKNLLHAAFTSLAVLAVVTALTLFTSCSKKTELSPVNINPVVYQNDNVTIKVDPKLELLMIALRLAEIEPFSFNYYGQDYSQFVDGVDKLFAKQKDHPLVKDIKNRNKNYKNSIRDILAISQYISDNMTQMTIKQKEMPKELKTFWKGVNLKTFIAQFNDFANVSNFARIWILYEPHIKRQAIAEQEFMTYNKSITDWISEYFFAPDSKPEYEIFSTTLTASYNFSLAPASKDGKTKIKEIRGAYWTKELEWNNFQIVLHISGGYIYSLLEKHWDILSEDIIRITKRIYEDNQITEKVTDYISLSTAVNLLSIVFSLDYDIAKNNEEISTAFRNGITTNFFFTDVDKLLSISEAYKSNREVYPDFETFVVEYLPGALKEL</sequence>
<dbReference type="PROSITE" id="PS51257">
    <property type="entry name" value="PROKAR_LIPOPROTEIN"/>
    <property type="match status" value="1"/>
</dbReference>
<evidence type="ECO:0008006" key="3">
    <source>
        <dbReference type="Google" id="ProtNLM"/>
    </source>
</evidence>
<name>A0A1H9GSP9_9SPIR</name>
<evidence type="ECO:0000313" key="2">
    <source>
        <dbReference type="Proteomes" id="UP000182360"/>
    </source>
</evidence>
<gene>
    <name evidence="1" type="ORF">SAMN04487977_105122</name>
</gene>
<accession>A0A1H9GSP9</accession>
<dbReference type="RefSeq" id="WP_074643868.1">
    <property type="nucleotide sequence ID" value="NZ_FOFU01000005.1"/>
</dbReference>
<keyword evidence="2" id="KW-1185">Reference proteome</keyword>
<dbReference type="Proteomes" id="UP000182360">
    <property type="component" value="Unassembled WGS sequence"/>
</dbReference>
<dbReference type="OrthoDB" id="9821915at2"/>
<organism evidence="1 2">
    <name type="scientific">Treponema bryantii</name>
    <dbReference type="NCBI Taxonomy" id="163"/>
    <lineage>
        <taxon>Bacteria</taxon>
        <taxon>Pseudomonadati</taxon>
        <taxon>Spirochaetota</taxon>
        <taxon>Spirochaetia</taxon>
        <taxon>Spirochaetales</taxon>
        <taxon>Treponemataceae</taxon>
        <taxon>Treponema</taxon>
    </lineage>
</organism>
<dbReference type="EMBL" id="FOFU01000005">
    <property type="protein sequence ID" value="SEQ53019.1"/>
    <property type="molecule type" value="Genomic_DNA"/>
</dbReference>